<evidence type="ECO:0000256" key="6">
    <source>
        <dbReference type="ARBA" id="ARBA00022840"/>
    </source>
</evidence>
<dbReference type="GO" id="GO:0005634">
    <property type="term" value="C:nucleus"/>
    <property type="evidence" value="ECO:0007669"/>
    <property type="project" value="TreeGrafter"/>
</dbReference>
<evidence type="ECO:0000256" key="5">
    <source>
        <dbReference type="ARBA" id="ARBA00022777"/>
    </source>
</evidence>
<keyword evidence="3" id="KW-0808">Transferase</keyword>
<dbReference type="EC" id="2.7.11.1" evidence="1"/>
<dbReference type="AlphaFoldDB" id="A0A165GDV4"/>
<protein>
    <recommendedName>
        <fullName evidence="1">non-specific serine/threonine protein kinase</fullName>
        <ecNumber evidence="1">2.7.11.1</ecNumber>
    </recommendedName>
</protein>
<evidence type="ECO:0000313" key="10">
    <source>
        <dbReference type="EMBL" id="KZF22072.1"/>
    </source>
</evidence>
<comment type="catalytic activity">
    <reaction evidence="7">
        <text>L-threonyl-[protein] + ATP = O-phospho-L-threonyl-[protein] + ADP + H(+)</text>
        <dbReference type="Rhea" id="RHEA:46608"/>
        <dbReference type="Rhea" id="RHEA-COMP:11060"/>
        <dbReference type="Rhea" id="RHEA-COMP:11605"/>
        <dbReference type="ChEBI" id="CHEBI:15378"/>
        <dbReference type="ChEBI" id="CHEBI:30013"/>
        <dbReference type="ChEBI" id="CHEBI:30616"/>
        <dbReference type="ChEBI" id="CHEBI:61977"/>
        <dbReference type="ChEBI" id="CHEBI:456216"/>
        <dbReference type="EC" id="2.7.11.1"/>
    </reaction>
</comment>
<dbReference type="GO" id="GO:0005737">
    <property type="term" value="C:cytoplasm"/>
    <property type="evidence" value="ECO:0007669"/>
    <property type="project" value="TreeGrafter"/>
</dbReference>
<organism evidence="10 11">
    <name type="scientific">Xylona heveae (strain CBS 132557 / TC161)</name>
    <dbReference type="NCBI Taxonomy" id="1328760"/>
    <lineage>
        <taxon>Eukaryota</taxon>
        <taxon>Fungi</taxon>
        <taxon>Dikarya</taxon>
        <taxon>Ascomycota</taxon>
        <taxon>Pezizomycotina</taxon>
        <taxon>Xylonomycetes</taxon>
        <taxon>Xylonales</taxon>
        <taxon>Xylonaceae</taxon>
        <taxon>Xylona</taxon>
    </lineage>
</organism>
<dbReference type="OrthoDB" id="5979581at2759"/>
<dbReference type="PROSITE" id="PS50011">
    <property type="entry name" value="PROTEIN_KINASE_DOM"/>
    <property type="match status" value="1"/>
</dbReference>
<dbReference type="InterPro" id="IPR051334">
    <property type="entry name" value="SRPK"/>
</dbReference>
<dbReference type="Pfam" id="PF00069">
    <property type="entry name" value="Pkinase"/>
    <property type="match status" value="1"/>
</dbReference>
<evidence type="ECO:0000256" key="3">
    <source>
        <dbReference type="ARBA" id="ARBA00022679"/>
    </source>
</evidence>
<keyword evidence="2" id="KW-0723">Serine/threonine-protein kinase</keyword>
<evidence type="ECO:0000256" key="4">
    <source>
        <dbReference type="ARBA" id="ARBA00022741"/>
    </source>
</evidence>
<keyword evidence="6" id="KW-0067">ATP-binding</keyword>
<dbReference type="STRING" id="1328760.A0A165GDV4"/>
<gene>
    <name evidence="10" type="ORF">L228DRAFT_268568</name>
</gene>
<feature type="domain" description="Protein kinase" evidence="9">
    <location>
        <begin position="90"/>
        <end position="431"/>
    </location>
</feature>
<dbReference type="InParanoid" id="A0A165GDV4"/>
<reference evidence="10 11" key="1">
    <citation type="journal article" date="2016" name="Fungal Biol.">
        <title>The genome of Xylona heveae provides a window into fungal endophytism.</title>
        <authorList>
            <person name="Gazis R."/>
            <person name="Kuo A."/>
            <person name="Riley R."/>
            <person name="LaButti K."/>
            <person name="Lipzen A."/>
            <person name="Lin J."/>
            <person name="Amirebrahimi M."/>
            <person name="Hesse C.N."/>
            <person name="Spatafora J.W."/>
            <person name="Henrissat B."/>
            <person name="Hainaut M."/>
            <person name="Grigoriev I.V."/>
            <person name="Hibbett D.S."/>
        </authorList>
    </citation>
    <scope>NUCLEOTIDE SEQUENCE [LARGE SCALE GENOMIC DNA]</scope>
    <source>
        <strain evidence="10 11">TC161</strain>
    </source>
</reference>
<evidence type="ECO:0000256" key="1">
    <source>
        <dbReference type="ARBA" id="ARBA00012513"/>
    </source>
</evidence>
<comment type="catalytic activity">
    <reaction evidence="8">
        <text>L-seryl-[protein] + ATP = O-phospho-L-seryl-[protein] + ADP + H(+)</text>
        <dbReference type="Rhea" id="RHEA:17989"/>
        <dbReference type="Rhea" id="RHEA-COMP:9863"/>
        <dbReference type="Rhea" id="RHEA-COMP:11604"/>
        <dbReference type="ChEBI" id="CHEBI:15378"/>
        <dbReference type="ChEBI" id="CHEBI:29999"/>
        <dbReference type="ChEBI" id="CHEBI:30616"/>
        <dbReference type="ChEBI" id="CHEBI:83421"/>
        <dbReference type="ChEBI" id="CHEBI:456216"/>
        <dbReference type="EC" id="2.7.11.1"/>
    </reaction>
</comment>
<dbReference type="InterPro" id="IPR011009">
    <property type="entry name" value="Kinase-like_dom_sf"/>
</dbReference>
<dbReference type="RefSeq" id="XP_018187627.1">
    <property type="nucleotide sequence ID" value="XM_018335158.1"/>
</dbReference>
<dbReference type="OMA" id="HTSLVHR"/>
<keyword evidence="4" id="KW-0547">Nucleotide-binding</keyword>
<dbReference type="Gene3D" id="3.30.200.20">
    <property type="entry name" value="Phosphorylase Kinase, domain 1"/>
    <property type="match status" value="1"/>
</dbReference>
<accession>A0A165GDV4</accession>
<dbReference type="GO" id="GO:0000245">
    <property type="term" value="P:spliceosomal complex assembly"/>
    <property type="evidence" value="ECO:0007669"/>
    <property type="project" value="TreeGrafter"/>
</dbReference>
<proteinExistence type="predicted"/>
<dbReference type="GO" id="GO:0004674">
    <property type="term" value="F:protein serine/threonine kinase activity"/>
    <property type="evidence" value="ECO:0007669"/>
    <property type="project" value="UniProtKB-KW"/>
</dbReference>
<keyword evidence="5 10" id="KW-0418">Kinase</keyword>
<dbReference type="Proteomes" id="UP000076632">
    <property type="component" value="Unassembled WGS sequence"/>
</dbReference>
<dbReference type="EMBL" id="KV407459">
    <property type="protein sequence ID" value="KZF22072.1"/>
    <property type="molecule type" value="Genomic_DNA"/>
</dbReference>
<evidence type="ECO:0000259" key="9">
    <source>
        <dbReference type="PROSITE" id="PS50011"/>
    </source>
</evidence>
<dbReference type="GeneID" id="28900295"/>
<evidence type="ECO:0000313" key="11">
    <source>
        <dbReference type="Proteomes" id="UP000076632"/>
    </source>
</evidence>
<evidence type="ECO:0000256" key="7">
    <source>
        <dbReference type="ARBA" id="ARBA00047899"/>
    </source>
</evidence>
<keyword evidence="11" id="KW-1185">Reference proteome</keyword>
<dbReference type="InterPro" id="IPR000719">
    <property type="entry name" value="Prot_kinase_dom"/>
</dbReference>
<evidence type="ECO:0000256" key="8">
    <source>
        <dbReference type="ARBA" id="ARBA00048679"/>
    </source>
</evidence>
<dbReference type="SMART" id="SM00220">
    <property type="entry name" value="S_TKc"/>
    <property type="match status" value="1"/>
</dbReference>
<dbReference type="GO" id="GO:0005524">
    <property type="term" value="F:ATP binding"/>
    <property type="evidence" value="ECO:0007669"/>
    <property type="project" value="UniProtKB-KW"/>
</dbReference>
<dbReference type="PANTHER" id="PTHR47634:SF9">
    <property type="entry name" value="PROTEIN KINASE DOMAIN-CONTAINING PROTEIN-RELATED"/>
    <property type="match status" value="1"/>
</dbReference>
<sequence>MGNGPMIQAAFPVHPRLGVPFPRRSIISLFRSFSTRETAGSNTLEQPRSLPTSGFEVLESDRPVEEKELHEYREHRFYPVRMGEIFQDRYQVVTKLGFGSCSTNWLARDLRDHLYVALKVYVNSSLVHRELPCYHHISPRVAESSHQGRGNIRRFLDSFEITGPHGKHIILVLEAAQMSLFDMKHVFQPNGFHEEVVRGAMTELLEALDFLHTEGEVIHTDVHYGNMLLGSPDNNMFHRLEEGEMTSPVTRKPVSPDRTIYLSRLIATIQDGPLLLSDFGEAAIGPGPHSGEIMPREYRAPEILLHVEWSYPVDVWSAGLTAWELLEPNRLFTARDENGDANDAAHLAQLIAALGPPPREFLAKNPERKSDFWDDQGEWLGAAPIPHARTLEALETESENKSGFLQFLRKALTWMPEERATAKELLQDPWLTGKQN</sequence>
<dbReference type="GO" id="GO:0050684">
    <property type="term" value="P:regulation of mRNA processing"/>
    <property type="evidence" value="ECO:0007669"/>
    <property type="project" value="TreeGrafter"/>
</dbReference>
<dbReference type="SUPFAM" id="SSF56112">
    <property type="entry name" value="Protein kinase-like (PK-like)"/>
    <property type="match status" value="1"/>
</dbReference>
<name>A0A165GDV4_XYLHT</name>
<dbReference type="PANTHER" id="PTHR47634">
    <property type="entry name" value="PROTEIN KINASE DOMAIN-CONTAINING PROTEIN-RELATED"/>
    <property type="match status" value="1"/>
</dbReference>
<evidence type="ECO:0000256" key="2">
    <source>
        <dbReference type="ARBA" id="ARBA00022527"/>
    </source>
</evidence>
<dbReference type="Gene3D" id="1.10.510.10">
    <property type="entry name" value="Transferase(Phosphotransferase) domain 1"/>
    <property type="match status" value="1"/>
</dbReference>